<dbReference type="InterPro" id="IPR013529">
    <property type="entry name" value="Glyco_hydro_42_N"/>
</dbReference>
<organism evidence="10 11">
    <name type="scientific">Litorilinea aerophila</name>
    <dbReference type="NCBI Taxonomy" id="1204385"/>
    <lineage>
        <taxon>Bacteria</taxon>
        <taxon>Bacillati</taxon>
        <taxon>Chloroflexota</taxon>
        <taxon>Caldilineae</taxon>
        <taxon>Caldilineales</taxon>
        <taxon>Caldilineaceae</taxon>
        <taxon>Litorilinea</taxon>
    </lineage>
</organism>
<dbReference type="PANTHER" id="PTHR36447">
    <property type="entry name" value="BETA-GALACTOSIDASE GANA"/>
    <property type="match status" value="1"/>
</dbReference>
<feature type="domain" description="Glycoside hydrolase family 42 N-terminal" evidence="8">
    <location>
        <begin position="22"/>
        <end position="362"/>
    </location>
</feature>
<reference evidence="10 11" key="1">
    <citation type="submission" date="2019-06" db="EMBL/GenBank/DDBJ databases">
        <title>Genome sequence of Litorilinea aerophila BAA-2444.</title>
        <authorList>
            <person name="Maclea K.S."/>
            <person name="Maurais E.G."/>
            <person name="Iannazzi L.C."/>
        </authorList>
    </citation>
    <scope>NUCLEOTIDE SEQUENCE [LARGE SCALE GENOMIC DNA]</scope>
    <source>
        <strain evidence="10 11">ATCC BAA-2444</strain>
    </source>
</reference>
<dbReference type="GO" id="GO:0009341">
    <property type="term" value="C:beta-galactosidase complex"/>
    <property type="evidence" value="ECO:0007669"/>
    <property type="project" value="InterPro"/>
</dbReference>
<dbReference type="InParanoid" id="A0A540VG04"/>
<dbReference type="Gene3D" id="3.20.20.80">
    <property type="entry name" value="Glycosidases"/>
    <property type="match status" value="1"/>
</dbReference>
<dbReference type="GO" id="GO:0005975">
    <property type="term" value="P:carbohydrate metabolic process"/>
    <property type="evidence" value="ECO:0007669"/>
    <property type="project" value="InterPro"/>
</dbReference>
<dbReference type="InterPro" id="IPR029062">
    <property type="entry name" value="Class_I_gatase-like"/>
</dbReference>
<dbReference type="Proteomes" id="UP000317371">
    <property type="component" value="Unassembled WGS sequence"/>
</dbReference>
<dbReference type="PANTHER" id="PTHR36447:SF2">
    <property type="entry name" value="BETA-GALACTOSIDASE YESZ"/>
    <property type="match status" value="1"/>
</dbReference>
<evidence type="ECO:0000256" key="7">
    <source>
        <dbReference type="ARBA" id="ARBA00023295"/>
    </source>
</evidence>
<keyword evidence="4" id="KW-0479">Metal-binding</keyword>
<dbReference type="CDD" id="cd03143">
    <property type="entry name" value="A4_beta-galactosidase_middle_domain"/>
    <property type="match status" value="1"/>
</dbReference>
<evidence type="ECO:0000256" key="4">
    <source>
        <dbReference type="ARBA" id="ARBA00022723"/>
    </source>
</evidence>
<dbReference type="EC" id="3.2.1.23" evidence="3"/>
<dbReference type="InterPro" id="IPR013738">
    <property type="entry name" value="Beta_galactosidase_Trimer"/>
</dbReference>
<dbReference type="InterPro" id="IPR003476">
    <property type="entry name" value="Glyco_hydro_42"/>
</dbReference>
<keyword evidence="7" id="KW-0326">Glycosidase</keyword>
<dbReference type="Gene3D" id="3.40.50.880">
    <property type="match status" value="1"/>
</dbReference>
<evidence type="ECO:0000259" key="8">
    <source>
        <dbReference type="Pfam" id="PF02449"/>
    </source>
</evidence>
<keyword evidence="11" id="KW-1185">Reference proteome</keyword>
<comment type="caution">
    <text evidence="10">The sequence shown here is derived from an EMBL/GenBank/DDBJ whole genome shotgun (WGS) entry which is preliminary data.</text>
</comment>
<evidence type="ECO:0000256" key="1">
    <source>
        <dbReference type="ARBA" id="ARBA00001412"/>
    </source>
</evidence>
<dbReference type="GO" id="GO:0004565">
    <property type="term" value="F:beta-galactosidase activity"/>
    <property type="evidence" value="ECO:0007669"/>
    <property type="project" value="UniProtKB-EC"/>
</dbReference>
<evidence type="ECO:0000259" key="9">
    <source>
        <dbReference type="Pfam" id="PF08532"/>
    </source>
</evidence>
<dbReference type="Pfam" id="PF02449">
    <property type="entry name" value="Glyco_hydro_42"/>
    <property type="match status" value="1"/>
</dbReference>
<dbReference type="EMBL" id="VIGC01000012">
    <property type="protein sequence ID" value="TQE95695.1"/>
    <property type="molecule type" value="Genomic_DNA"/>
</dbReference>
<evidence type="ECO:0000256" key="2">
    <source>
        <dbReference type="ARBA" id="ARBA00005940"/>
    </source>
</evidence>
<keyword evidence="5" id="KW-0378">Hydrolase</keyword>
<dbReference type="RefSeq" id="WP_141610230.1">
    <property type="nucleotide sequence ID" value="NZ_VIGC02000012.1"/>
</dbReference>
<gene>
    <name evidence="10" type="ORF">FKZ61_11275</name>
</gene>
<dbReference type="Pfam" id="PF08532">
    <property type="entry name" value="Glyco_hydro_42M"/>
    <property type="match status" value="1"/>
</dbReference>
<feature type="domain" description="Beta-galactosidase trimerisation" evidence="9">
    <location>
        <begin position="410"/>
        <end position="589"/>
    </location>
</feature>
<comment type="similarity">
    <text evidence="2">Belongs to the glycosyl hydrolase 42 family.</text>
</comment>
<dbReference type="GO" id="GO:0046872">
    <property type="term" value="F:metal ion binding"/>
    <property type="evidence" value="ECO:0007669"/>
    <property type="project" value="UniProtKB-KW"/>
</dbReference>
<dbReference type="SUPFAM" id="SSF52317">
    <property type="entry name" value="Class I glutamine amidotransferase-like"/>
    <property type="match status" value="1"/>
</dbReference>
<evidence type="ECO:0000313" key="10">
    <source>
        <dbReference type="EMBL" id="TQE95695.1"/>
    </source>
</evidence>
<proteinExistence type="inferred from homology"/>
<keyword evidence="6" id="KW-0862">Zinc</keyword>
<evidence type="ECO:0000256" key="3">
    <source>
        <dbReference type="ARBA" id="ARBA00012756"/>
    </source>
</evidence>
<evidence type="ECO:0000256" key="5">
    <source>
        <dbReference type="ARBA" id="ARBA00022801"/>
    </source>
</evidence>
<dbReference type="AlphaFoldDB" id="A0A540VG04"/>
<comment type="catalytic activity">
    <reaction evidence="1">
        <text>Hydrolysis of terminal non-reducing beta-D-galactose residues in beta-D-galactosides.</text>
        <dbReference type="EC" id="3.2.1.23"/>
    </reaction>
</comment>
<evidence type="ECO:0000256" key="6">
    <source>
        <dbReference type="ARBA" id="ARBA00022833"/>
    </source>
</evidence>
<dbReference type="SUPFAM" id="SSF51445">
    <property type="entry name" value="(Trans)glycosidases"/>
    <property type="match status" value="1"/>
</dbReference>
<dbReference type="OrthoDB" id="9800974at2"/>
<evidence type="ECO:0000313" key="11">
    <source>
        <dbReference type="Proteomes" id="UP000317371"/>
    </source>
</evidence>
<dbReference type="InterPro" id="IPR017853">
    <property type="entry name" value="GH"/>
</dbReference>
<accession>A0A540VG04</accession>
<sequence>MTTPPLPRFPYGAVYFRKSNPPREDWERDYRTASEDGMNSFRHWFLWSAVEVEPGVFDWSDYDRQLDLAAQHGMKTIIAEFSMAAPEWAFRRYAHARYQTREGQPVESRMSGSCVTGGFPGLCLDNEDYRELVASFLHTLVNRYKDHPGLGGYDVWNECNFGEELCYCPATAAAFRAWLQEKYGDLRALGEAWHRHSFAAWEDVSPPRHLGPYPHVLDWLQFRIDNAYRLMAWKVDLIRQLDPVHPITAHGIVGSLTVMAPRGADDWRAAAQVDSYGYTWGSSRHGDEPWKQFHAVDLVRAASRGKRFWHAETYAGPLWMQPQVIGKPRDQGRIAQPEDIRYWDLVSFMLGATGMYYLRWRPLLDGPLFGAFGAYGMDGSRTPRSEMVSRIGRWATAQDELWRSRPVQGEVGIVYVPETQLFTYAQQESTDFYARSMQGAYQGFFDNNIQADWVHIDDIDSYDFLYLPFPVMLPQAVAQRLKEWVAAGGTLVAEGCPAYFGDRGHVGPHQPNFGLDELFGCQESYVEFTPDLLDDLRFNFNGIPVWGGIFLQAYRPTTGTAVGWYADGQVAAVEHRYGQGKTRLVGTMVGAGHGRHPGNGSAPFFADCLAFAGKAQHIRSSDPQVKARLHHGEGGTYLWVANPTRQERPVRLSLSPAWGPFQGSETLWGAPAAVTGRTVELTAPARDVTVLRLAS</sequence>
<name>A0A540VG04_9CHLR</name>
<protein>
    <recommendedName>
        <fullName evidence="3">beta-galactosidase</fullName>
        <ecNumber evidence="3">3.2.1.23</ecNumber>
    </recommendedName>
</protein>